<accession>A0A077QLV8</accession>
<dbReference type="EMBL" id="CBTB010000226">
    <property type="protein sequence ID" value="CDH34330.1"/>
    <property type="molecule type" value="Genomic_DNA"/>
</dbReference>
<protein>
    <submittedName>
        <fullName evidence="1">Uncharacterized protein</fullName>
    </submittedName>
</protein>
<sequence length="62" mass="7307">MFLFSLNYLNLLEMNPHIETQVTSALSVLLRDTLLFPLWNENTTRTVDIAEKFNSFIHAYFL</sequence>
<reference evidence="1" key="1">
    <citation type="submission" date="2013-07" db="EMBL/GenBank/DDBJ databases">
        <title>Sub-species coevolution in mutualistic symbiosis.</title>
        <authorList>
            <person name="Murfin K."/>
            <person name="Klassen J."/>
            <person name="Lee M."/>
            <person name="Forst S."/>
            <person name="Stock P."/>
            <person name="Goodrich-Blair H."/>
        </authorList>
    </citation>
    <scope>NUCLEOTIDE SEQUENCE [LARGE SCALE GENOMIC DNA]</scope>
    <source>
        <strain evidence="1">Intermedium</strain>
    </source>
</reference>
<dbReference type="HOGENOM" id="CLU_2903291_0_0_6"/>
<proteinExistence type="predicted"/>
<dbReference type="AlphaFoldDB" id="A0A077QLV8"/>
<evidence type="ECO:0000313" key="2">
    <source>
        <dbReference type="Proteomes" id="UP000028480"/>
    </source>
</evidence>
<gene>
    <name evidence="1" type="ORF">XBI1_3010099</name>
</gene>
<name>A0A077QLV8_XENBV</name>
<dbReference type="Proteomes" id="UP000028480">
    <property type="component" value="Unassembled WGS sequence"/>
</dbReference>
<comment type="caution">
    <text evidence="1">The sequence shown here is derived from an EMBL/GenBank/DDBJ whole genome shotgun (WGS) entry which is preliminary data.</text>
</comment>
<evidence type="ECO:0000313" key="1">
    <source>
        <dbReference type="EMBL" id="CDH34330.1"/>
    </source>
</evidence>
<organism evidence="1 2">
    <name type="scientific">Xenorhabdus bovienii str. Intermedium</name>
    <dbReference type="NCBI Taxonomy" id="1379677"/>
    <lineage>
        <taxon>Bacteria</taxon>
        <taxon>Pseudomonadati</taxon>
        <taxon>Pseudomonadota</taxon>
        <taxon>Gammaproteobacteria</taxon>
        <taxon>Enterobacterales</taxon>
        <taxon>Morganellaceae</taxon>
        <taxon>Xenorhabdus</taxon>
    </lineage>
</organism>